<dbReference type="GO" id="GO:0018580">
    <property type="term" value="F:nitronate monooxygenase activity"/>
    <property type="evidence" value="ECO:0007669"/>
    <property type="project" value="InterPro"/>
</dbReference>
<organism evidence="4 5">
    <name type="scientific">Symbiodinium pilosum</name>
    <name type="common">Dinoflagellate</name>
    <dbReference type="NCBI Taxonomy" id="2952"/>
    <lineage>
        <taxon>Eukaryota</taxon>
        <taxon>Sar</taxon>
        <taxon>Alveolata</taxon>
        <taxon>Dinophyceae</taxon>
        <taxon>Suessiales</taxon>
        <taxon>Symbiodiniaceae</taxon>
        <taxon>Symbiodinium</taxon>
    </lineage>
</organism>
<dbReference type="SUPFAM" id="SSF51412">
    <property type="entry name" value="Inosine monophosphate dehydrogenase (IMPDH)"/>
    <property type="match status" value="1"/>
</dbReference>
<evidence type="ECO:0000256" key="3">
    <source>
        <dbReference type="ARBA" id="ARBA00023002"/>
    </source>
</evidence>
<evidence type="ECO:0000313" key="4">
    <source>
        <dbReference type="EMBL" id="CAE7149180.1"/>
    </source>
</evidence>
<name>A0A812IRH5_SYMPI</name>
<dbReference type="Proteomes" id="UP000649617">
    <property type="component" value="Unassembled WGS sequence"/>
</dbReference>
<evidence type="ECO:0000313" key="5">
    <source>
        <dbReference type="Proteomes" id="UP000649617"/>
    </source>
</evidence>
<accession>A0A812IRH5</accession>
<dbReference type="EMBL" id="CAJNIZ010000001">
    <property type="protein sequence ID" value="CAE7149180.1"/>
    <property type="molecule type" value="Genomic_DNA"/>
</dbReference>
<comment type="caution">
    <text evidence="4">The sequence shown here is derived from an EMBL/GenBank/DDBJ whole genome shotgun (WGS) entry which is preliminary data.</text>
</comment>
<keyword evidence="5" id="KW-1185">Reference proteome</keyword>
<evidence type="ECO:0008006" key="6">
    <source>
        <dbReference type="Google" id="ProtNLM"/>
    </source>
</evidence>
<proteinExistence type="predicted"/>
<protein>
    <recommendedName>
        <fullName evidence="6">Nitronate monooxygenase</fullName>
    </recommendedName>
</protein>
<sequence length="511" mass="55607">MASLWSPLCDRLGINYPIFGFAHDVSTVAAITNAGGFGVYGATRRFPHEITEELAAIRKLVGNKPFGVDLVLPPGMPEHNSREAIEAEIPDAHKAFVQGLIEKFAVPQATEPGMRTRFIRSKEIEDAQLRAVLDSDVDMFACGIGAPPDAVAEAKAGGKTTLALIGSPHHVERSIRAGVDFLVAQGYDAGAHTGPIGTYSLVPQIVDAAGDIPVLVAGGVATGRHIAAALAMGAQGVWLGTAWLLSSEHQGHMHPVNTRKLIEAGSADTVITRSESGKTFRQIRTGWSQAWEAEDAPAPLKMPYQDVLVGDLLGAIEEHDIEPLIHSGAGQSVAYFNEVKPVAAIMRELVNEACTTLQSQTLSGQWLVDFGDSDLVPDLRNRPQGRPSRRVQGSVNREALRVADGSALAFIAHDFQVLRADKLTIEQNRDSMGLDYQPGVYRDVSWGERQRGLWEVHAGWEEQQLVIISKARNMRVEERLQLVSPDLLEVRVNIDADGEQLEFLRVFNRQP</sequence>
<dbReference type="PANTHER" id="PTHR32332:SF38">
    <property type="entry name" value="MONOOXYGENASE RV1533-RELATED"/>
    <property type="match status" value="1"/>
</dbReference>
<evidence type="ECO:0000256" key="1">
    <source>
        <dbReference type="ARBA" id="ARBA00022630"/>
    </source>
</evidence>
<reference evidence="4" key="1">
    <citation type="submission" date="2021-02" db="EMBL/GenBank/DDBJ databases">
        <authorList>
            <person name="Dougan E. K."/>
            <person name="Rhodes N."/>
            <person name="Thang M."/>
            <person name="Chan C."/>
        </authorList>
    </citation>
    <scope>NUCLEOTIDE SEQUENCE</scope>
</reference>
<evidence type="ECO:0000256" key="2">
    <source>
        <dbReference type="ARBA" id="ARBA00022643"/>
    </source>
</evidence>
<dbReference type="Gene3D" id="3.20.20.70">
    <property type="entry name" value="Aldolase class I"/>
    <property type="match status" value="1"/>
</dbReference>
<dbReference type="CDD" id="cd04730">
    <property type="entry name" value="NPD_like"/>
    <property type="match status" value="1"/>
</dbReference>
<keyword evidence="2" id="KW-0288">FMN</keyword>
<dbReference type="InterPro" id="IPR004136">
    <property type="entry name" value="NMO"/>
</dbReference>
<keyword evidence="3" id="KW-0560">Oxidoreductase</keyword>
<dbReference type="PANTHER" id="PTHR32332">
    <property type="entry name" value="2-NITROPROPANE DIOXYGENASE"/>
    <property type="match status" value="1"/>
</dbReference>
<dbReference type="Pfam" id="PF03060">
    <property type="entry name" value="NMO"/>
    <property type="match status" value="1"/>
</dbReference>
<gene>
    <name evidence="4" type="ORF">SPIL2461_LOCUS94</name>
</gene>
<dbReference type="InterPro" id="IPR013785">
    <property type="entry name" value="Aldolase_TIM"/>
</dbReference>
<dbReference type="AlphaFoldDB" id="A0A812IRH5"/>
<keyword evidence="1" id="KW-0285">Flavoprotein</keyword>
<dbReference type="OrthoDB" id="2349068at2759"/>